<dbReference type="Proteomes" id="UP000027920">
    <property type="component" value="Unassembled WGS sequence"/>
</dbReference>
<dbReference type="PANTHER" id="PTHR13149">
    <property type="entry name" value="VACUOLAR PROTEIN SORTING-ASSOCIATED PROTEIN VPS25"/>
    <property type="match status" value="1"/>
</dbReference>
<dbReference type="FunFam" id="1.10.10.570:FF:000003">
    <property type="entry name" value="Vacuolar protein-sorting-associated protein 25"/>
    <property type="match status" value="1"/>
</dbReference>
<dbReference type="GO" id="GO:0005198">
    <property type="term" value="F:structural molecule activity"/>
    <property type="evidence" value="ECO:0007669"/>
    <property type="project" value="TreeGrafter"/>
</dbReference>
<evidence type="ECO:0000256" key="8">
    <source>
        <dbReference type="SAM" id="MobiDB-lite"/>
    </source>
</evidence>
<evidence type="ECO:0000256" key="3">
    <source>
        <dbReference type="ARBA" id="ARBA00017934"/>
    </source>
</evidence>
<dbReference type="GeneID" id="25282713"/>
<evidence type="ECO:0000256" key="2">
    <source>
        <dbReference type="ARBA" id="ARBA00009674"/>
    </source>
</evidence>
<dbReference type="InterPro" id="IPR036388">
    <property type="entry name" value="WH-like_DNA-bd_sf"/>
</dbReference>
<sequence length="199" mass="22850">MALAGQQQAQNPTSTTSNTTPSAEFVFPKSYHFPPFFSPQPTALTRQAQLKKWSVFIQRYCQHHRIFQIQLIDVLDSPLFHNSTLKKRLSLKDAKAVIDYMVSKDGDERAEWLGPEKSAAWIWWRKPEEWANVIANWVDETGQKGTVLTLYELVQGETTEKQDFYAMDMDVLRKCLGTLVKKGKAQVFGTDDQQGVKFF</sequence>
<dbReference type="Gene3D" id="1.10.10.10">
    <property type="entry name" value="Winged helix-like DNA-binding domain superfamily/Winged helix DNA-binding domain"/>
    <property type="match status" value="1"/>
</dbReference>
<protein>
    <recommendedName>
        <fullName evidence="3">Vacuolar protein-sorting-associated protein 25</fullName>
    </recommendedName>
    <alternativeName>
        <fullName evidence="7">ESCRT-II complex subunit VPS25</fullName>
    </alternativeName>
</protein>
<dbReference type="Gene3D" id="1.10.10.570">
    <property type="entry name" value="Winged helix' DNA-binding domain. Chain C. Domain 1"/>
    <property type="match status" value="1"/>
</dbReference>
<evidence type="ECO:0000256" key="5">
    <source>
        <dbReference type="ARBA" id="ARBA00022490"/>
    </source>
</evidence>
<dbReference type="PANTHER" id="PTHR13149:SF0">
    <property type="entry name" value="VACUOLAR PROTEIN-SORTING-ASSOCIATED PROTEIN 25"/>
    <property type="match status" value="1"/>
</dbReference>
<gene>
    <name evidence="9" type="ORF">A1O9_07800</name>
</gene>
<reference evidence="9 10" key="1">
    <citation type="submission" date="2013-03" db="EMBL/GenBank/DDBJ databases">
        <title>The Genome Sequence of Exophiala aquamarina CBS 119918.</title>
        <authorList>
            <consortium name="The Broad Institute Genomics Platform"/>
            <person name="Cuomo C."/>
            <person name="de Hoog S."/>
            <person name="Gorbushina A."/>
            <person name="Walker B."/>
            <person name="Young S.K."/>
            <person name="Zeng Q."/>
            <person name="Gargeya S."/>
            <person name="Fitzgerald M."/>
            <person name="Haas B."/>
            <person name="Abouelleil A."/>
            <person name="Allen A.W."/>
            <person name="Alvarado L."/>
            <person name="Arachchi H.M."/>
            <person name="Berlin A.M."/>
            <person name="Chapman S.B."/>
            <person name="Gainer-Dewar J."/>
            <person name="Goldberg J."/>
            <person name="Griggs A."/>
            <person name="Gujja S."/>
            <person name="Hansen M."/>
            <person name="Howarth C."/>
            <person name="Imamovic A."/>
            <person name="Ireland A."/>
            <person name="Larimer J."/>
            <person name="McCowan C."/>
            <person name="Murphy C."/>
            <person name="Pearson M."/>
            <person name="Poon T.W."/>
            <person name="Priest M."/>
            <person name="Roberts A."/>
            <person name="Saif S."/>
            <person name="Shea T."/>
            <person name="Sisk P."/>
            <person name="Sykes S."/>
            <person name="Wortman J."/>
            <person name="Nusbaum C."/>
            <person name="Birren B."/>
        </authorList>
    </citation>
    <scope>NUCLEOTIDE SEQUENCE [LARGE SCALE GENOMIC DNA]</scope>
    <source>
        <strain evidence="9 10">CBS 119918</strain>
    </source>
</reference>
<dbReference type="GO" id="GO:0016236">
    <property type="term" value="P:macroautophagy"/>
    <property type="evidence" value="ECO:0007669"/>
    <property type="project" value="UniProtKB-ARBA"/>
</dbReference>
<dbReference type="RefSeq" id="XP_013258809.1">
    <property type="nucleotide sequence ID" value="XM_013403355.1"/>
</dbReference>
<keyword evidence="10" id="KW-1185">Reference proteome</keyword>
<proteinExistence type="inferred from homology"/>
<dbReference type="GO" id="GO:0000814">
    <property type="term" value="C:ESCRT II complex"/>
    <property type="evidence" value="ECO:0007669"/>
    <property type="project" value="InterPro"/>
</dbReference>
<dbReference type="SUPFAM" id="SSF46785">
    <property type="entry name" value="Winged helix' DNA-binding domain"/>
    <property type="match status" value="2"/>
</dbReference>
<keyword evidence="6" id="KW-0653">Protein transport</keyword>
<dbReference type="InterPro" id="IPR008570">
    <property type="entry name" value="ESCRT-II_cplx_Vps25-sub"/>
</dbReference>
<dbReference type="GO" id="GO:0043328">
    <property type="term" value="P:protein transport to vacuole involved in ubiquitin-dependent protein catabolic process via the multivesicular body sorting pathway"/>
    <property type="evidence" value="ECO:0007669"/>
    <property type="project" value="TreeGrafter"/>
</dbReference>
<comment type="subcellular location">
    <subcellularLocation>
        <location evidence="1">Cytoplasm</location>
    </subcellularLocation>
</comment>
<evidence type="ECO:0000313" key="10">
    <source>
        <dbReference type="Proteomes" id="UP000027920"/>
    </source>
</evidence>
<dbReference type="AlphaFoldDB" id="A0A072P7Y6"/>
<dbReference type="InterPro" id="IPR036390">
    <property type="entry name" value="WH_DNA-bd_sf"/>
</dbReference>
<dbReference type="HOGENOM" id="CLU_087657_0_1_1"/>
<evidence type="ECO:0000313" key="9">
    <source>
        <dbReference type="EMBL" id="KEF56219.1"/>
    </source>
</evidence>
<keyword evidence="4" id="KW-0813">Transport</keyword>
<comment type="caution">
    <text evidence="9">The sequence shown here is derived from an EMBL/GenBank/DDBJ whole genome shotgun (WGS) entry which is preliminary data.</text>
</comment>
<name>A0A072P7Y6_9EURO</name>
<dbReference type="OrthoDB" id="245150at2759"/>
<organism evidence="9 10">
    <name type="scientific">Exophiala aquamarina CBS 119918</name>
    <dbReference type="NCBI Taxonomy" id="1182545"/>
    <lineage>
        <taxon>Eukaryota</taxon>
        <taxon>Fungi</taxon>
        <taxon>Dikarya</taxon>
        <taxon>Ascomycota</taxon>
        <taxon>Pezizomycotina</taxon>
        <taxon>Eurotiomycetes</taxon>
        <taxon>Chaetothyriomycetidae</taxon>
        <taxon>Chaetothyriales</taxon>
        <taxon>Herpotrichiellaceae</taxon>
        <taxon>Exophiala</taxon>
    </lineage>
</organism>
<dbReference type="InterPro" id="IPR014041">
    <property type="entry name" value="ESCRT-II_cplx_Vps25-sub_N"/>
</dbReference>
<evidence type="ECO:0000256" key="4">
    <source>
        <dbReference type="ARBA" id="ARBA00022448"/>
    </source>
</evidence>
<keyword evidence="5" id="KW-0963">Cytoplasm</keyword>
<accession>A0A072P7Y6</accession>
<dbReference type="EMBL" id="AMGV01000006">
    <property type="protein sequence ID" value="KEF56219.1"/>
    <property type="molecule type" value="Genomic_DNA"/>
</dbReference>
<comment type="similarity">
    <text evidence="2">Belongs to the VPS25 family.</text>
</comment>
<feature type="region of interest" description="Disordered" evidence="8">
    <location>
        <begin position="1"/>
        <end position="21"/>
    </location>
</feature>
<dbReference type="FunFam" id="1.10.10.10:FF:000141">
    <property type="entry name" value="vacuolar protein-sorting-associated protein 25"/>
    <property type="match status" value="1"/>
</dbReference>
<dbReference type="Pfam" id="PF05871">
    <property type="entry name" value="ESCRT-II"/>
    <property type="match status" value="1"/>
</dbReference>
<evidence type="ECO:0000256" key="1">
    <source>
        <dbReference type="ARBA" id="ARBA00004496"/>
    </source>
</evidence>
<dbReference type="VEuPathDB" id="FungiDB:A1O9_07800"/>
<dbReference type="STRING" id="1182545.A0A072P7Y6"/>
<dbReference type="GO" id="GO:0042803">
    <property type="term" value="F:protein homodimerization activity"/>
    <property type="evidence" value="ECO:0007669"/>
    <property type="project" value="TreeGrafter"/>
</dbReference>
<evidence type="ECO:0000256" key="7">
    <source>
        <dbReference type="ARBA" id="ARBA00030094"/>
    </source>
</evidence>
<evidence type="ECO:0000256" key="6">
    <source>
        <dbReference type="ARBA" id="ARBA00022927"/>
    </source>
</evidence>